<accession>A0A8S5LPI0</accession>
<sequence length="70" mass="8108">MELRGRVIYVRVAKKPLRSWAGRMSTDSETFVNVRLRLRGPRWTEVTTLNVERPASCESALRGLQHQLID</sequence>
<evidence type="ECO:0000313" key="1">
    <source>
        <dbReference type="EMBL" id="DAD71842.1"/>
    </source>
</evidence>
<proteinExistence type="predicted"/>
<name>A0A8S5LPI0_9CAUD</name>
<reference evidence="1" key="1">
    <citation type="journal article" date="2021" name="Proc. Natl. Acad. Sci. U.S.A.">
        <title>A Catalog of Tens of Thousands of Viruses from Human Metagenomes Reveals Hidden Associations with Chronic Diseases.</title>
        <authorList>
            <person name="Tisza M.J."/>
            <person name="Buck C.B."/>
        </authorList>
    </citation>
    <scope>NUCLEOTIDE SEQUENCE</scope>
    <source>
        <strain evidence="1">CtoiW10</strain>
    </source>
</reference>
<protein>
    <submittedName>
        <fullName evidence="1">Uncharacterized protein</fullName>
    </submittedName>
</protein>
<dbReference type="EMBL" id="BK015888">
    <property type="protein sequence ID" value="DAD71842.1"/>
    <property type="molecule type" value="Genomic_DNA"/>
</dbReference>
<organism evidence="1">
    <name type="scientific">Siphoviridae sp. ctoiW10</name>
    <dbReference type="NCBI Taxonomy" id="2827592"/>
    <lineage>
        <taxon>Viruses</taxon>
        <taxon>Duplodnaviria</taxon>
        <taxon>Heunggongvirae</taxon>
        <taxon>Uroviricota</taxon>
        <taxon>Caudoviricetes</taxon>
    </lineage>
</organism>